<evidence type="ECO:0000256" key="5">
    <source>
        <dbReference type="PIRSR" id="PIRSR602401-1"/>
    </source>
</evidence>
<dbReference type="InterPro" id="IPR036396">
    <property type="entry name" value="Cyt_P450_sf"/>
</dbReference>
<feature type="binding site" description="axial binding residue" evidence="5">
    <location>
        <position position="421"/>
    </location>
    <ligand>
        <name>heme</name>
        <dbReference type="ChEBI" id="CHEBI:30413"/>
    </ligand>
    <ligandPart>
        <name>Fe</name>
        <dbReference type="ChEBI" id="CHEBI:18248"/>
    </ligandPart>
</feature>
<evidence type="ECO:0000256" key="3">
    <source>
        <dbReference type="ARBA" id="ARBA00023002"/>
    </source>
</evidence>
<dbReference type="PRINTS" id="PR00463">
    <property type="entry name" value="EP450I"/>
</dbReference>
<keyword evidence="7" id="KW-0732">Signal</keyword>
<feature type="chain" id="PRO_5040160173" description="Cytochrome P450" evidence="7">
    <location>
        <begin position="25"/>
        <end position="485"/>
    </location>
</feature>
<gene>
    <name evidence="8" type="ORF">G7Z17_g4523</name>
</gene>
<evidence type="ECO:0000256" key="1">
    <source>
        <dbReference type="ARBA" id="ARBA00010617"/>
    </source>
</evidence>
<keyword evidence="5 6" id="KW-0349">Heme</keyword>
<name>A0A9P5HDS7_9HYPO</name>
<accession>A0A9P5HDS7</accession>
<dbReference type="InterPro" id="IPR017972">
    <property type="entry name" value="Cyt_P450_CS"/>
</dbReference>
<dbReference type="Pfam" id="PF00067">
    <property type="entry name" value="p450"/>
    <property type="match status" value="1"/>
</dbReference>
<evidence type="ECO:0000256" key="6">
    <source>
        <dbReference type="RuleBase" id="RU000461"/>
    </source>
</evidence>
<evidence type="ECO:0000256" key="2">
    <source>
        <dbReference type="ARBA" id="ARBA00022723"/>
    </source>
</evidence>
<evidence type="ECO:0008006" key="10">
    <source>
        <dbReference type="Google" id="ProtNLM"/>
    </source>
</evidence>
<dbReference type="InterPro" id="IPR050364">
    <property type="entry name" value="Cytochrome_P450_fung"/>
</dbReference>
<dbReference type="AlphaFoldDB" id="A0A9P5HDS7"/>
<comment type="caution">
    <text evidence="8">The sequence shown here is derived from an EMBL/GenBank/DDBJ whole genome shotgun (WGS) entry which is preliminary data.</text>
</comment>
<proteinExistence type="inferred from homology"/>
<evidence type="ECO:0000256" key="4">
    <source>
        <dbReference type="ARBA" id="ARBA00023004"/>
    </source>
</evidence>
<evidence type="ECO:0000256" key="7">
    <source>
        <dbReference type="SAM" id="SignalP"/>
    </source>
</evidence>
<keyword evidence="4 5" id="KW-0408">Iron</keyword>
<evidence type="ECO:0000313" key="8">
    <source>
        <dbReference type="EMBL" id="KAF7552114.1"/>
    </source>
</evidence>
<dbReference type="GO" id="GO:0004497">
    <property type="term" value="F:monooxygenase activity"/>
    <property type="evidence" value="ECO:0007669"/>
    <property type="project" value="UniProtKB-KW"/>
</dbReference>
<evidence type="ECO:0000313" key="9">
    <source>
        <dbReference type="Proteomes" id="UP000722485"/>
    </source>
</evidence>
<keyword evidence="2 5" id="KW-0479">Metal-binding</keyword>
<dbReference type="PANTHER" id="PTHR46300:SF12">
    <property type="entry name" value="P450, PUTATIVE (EUROFUNG)-RELATED"/>
    <property type="match status" value="1"/>
</dbReference>
<comment type="similarity">
    <text evidence="1 6">Belongs to the cytochrome P450 family.</text>
</comment>
<dbReference type="InterPro" id="IPR002401">
    <property type="entry name" value="Cyt_P450_E_grp-I"/>
</dbReference>
<dbReference type="EMBL" id="JAANBB010000066">
    <property type="protein sequence ID" value="KAF7552114.1"/>
    <property type="molecule type" value="Genomic_DNA"/>
</dbReference>
<dbReference type="GO" id="GO:0005506">
    <property type="term" value="F:iron ion binding"/>
    <property type="evidence" value="ECO:0007669"/>
    <property type="project" value="InterPro"/>
</dbReference>
<dbReference type="PANTHER" id="PTHR46300">
    <property type="entry name" value="P450, PUTATIVE (EUROFUNG)-RELATED-RELATED"/>
    <property type="match status" value="1"/>
</dbReference>
<dbReference type="GO" id="GO:0020037">
    <property type="term" value="F:heme binding"/>
    <property type="evidence" value="ECO:0007669"/>
    <property type="project" value="InterPro"/>
</dbReference>
<reference evidence="8" key="1">
    <citation type="submission" date="2020-03" db="EMBL/GenBank/DDBJ databases">
        <title>Draft Genome Sequence of Cylindrodendrum hubeiense.</title>
        <authorList>
            <person name="Buettner E."/>
            <person name="Kellner H."/>
        </authorList>
    </citation>
    <scope>NUCLEOTIDE SEQUENCE</scope>
    <source>
        <strain evidence="8">IHI 201604</strain>
    </source>
</reference>
<sequence length="485" mass="54966">MALSSSMIALLVLAIVVLVKNVVSRLQFNSKYRLPPEIPGWPIIGNTLDVPFPGGVWGHEMAKKYGEMFTCRLGGKTMVFLNSARVVSDLLEKRAAIYSSRPYRPMAQDIASGGARMLLMGHSDRWRSQRKIMHSILNGQQAESKFIPFEELEVRQLVWDYLHTPDQFYTANQRFSNSVIMSVIFGRRAQLGDEQLTKMLNIMMEFGQLLFSPTKNICDLFTWLTYLPKPIYQHEVDALSDRVSKGTAKPCFATALIEGTSKKEFNLTETEKLMIFSTLLEAGSDTSRTAITQMVAAAAAFPEWAATARAHLDELCGHNAERLPSFEDREKLPYIAAVVKETLRWRPFIQTGVPHQLTQDDVYEGYRFPAGTMFTWNAYALSLNEGDYPDAVRFNPERFLNDDLKSPLKGHWSFGTGRRVCVGYNVGFNNVWIAAACLLYCFDFEEDTENPIDTLNTIWDSVEKPPFAVKIKPRSQAHAELIKQK</sequence>
<protein>
    <recommendedName>
        <fullName evidence="10">Cytochrome P450</fullName>
    </recommendedName>
</protein>
<dbReference type="GO" id="GO:0016705">
    <property type="term" value="F:oxidoreductase activity, acting on paired donors, with incorporation or reduction of molecular oxygen"/>
    <property type="evidence" value="ECO:0007669"/>
    <property type="project" value="InterPro"/>
</dbReference>
<feature type="signal peptide" evidence="7">
    <location>
        <begin position="1"/>
        <end position="24"/>
    </location>
</feature>
<keyword evidence="6" id="KW-0503">Monooxygenase</keyword>
<dbReference type="InterPro" id="IPR001128">
    <property type="entry name" value="Cyt_P450"/>
</dbReference>
<keyword evidence="3 6" id="KW-0560">Oxidoreductase</keyword>
<comment type="cofactor">
    <cofactor evidence="5">
        <name>heme</name>
        <dbReference type="ChEBI" id="CHEBI:30413"/>
    </cofactor>
</comment>
<organism evidence="8 9">
    <name type="scientific">Cylindrodendrum hubeiense</name>
    <dbReference type="NCBI Taxonomy" id="595255"/>
    <lineage>
        <taxon>Eukaryota</taxon>
        <taxon>Fungi</taxon>
        <taxon>Dikarya</taxon>
        <taxon>Ascomycota</taxon>
        <taxon>Pezizomycotina</taxon>
        <taxon>Sordariomycetes</taxon>
        <taxon>Hypocreomycetidae</taxon>
        <taxon>Hypocreales</taxon>
        <taxon>Nectriaceae</taxon>
        <taxon>Cylindrodendrum</taxon>
    </lineage>
</organism>
<dbReference type="Gene3D" id="1.10.630.10">
    <property type="entry name" value="Cytochrome P450"/>
    <property type="match status" value="1"/>
</dbReference>
<dbReference type="Proteomes" id="UP000722485">
    <property type="component" value="Unassembled WGS sequence"/>
</dbReference>
<dbReference type="CDD" id="cd11065">
    <property type="entry name" value="CYP64-like"/>
    <property type="match status" value="1"/>
</dbReference>
<dbReference type="OrthoDB" id="1103324at2759"/>
<keyword evidence="9" id="KW-1185">Reference proteome</keyword>
<dbReference type="SUPFAM" id="SSF48264">
    <property type="entry name" value="Cytochrome P450"/>
    <property type="match status" value="1"/>
</dbReference>
<dbReference type="PROSITE" id="PS00086">
    <property type="entry name" value="CYTOCHROME_P450"/>
    <property type="match status" value="1"/>
</dbReference>